<feature type="modified residue" description="4-aspartylphosphate" evidence="4">
    <location>
        <position position="55"/>
    </location>
</feature>
<dbReference type="GO" id="GO:0043565">
    <property type="term" value="F:sequence-specific DNA binding"/>
    <property type="evidence" value="ECO:0007669"/>
    <property type="project" value="InterPro"/>
</dbReference>
<dbReference type="PRINTS" id="PR00032">
    <property type="entry name" value="HTHARAC"/>
</dbReference>
<dbReference type="GO" id="GO:0000160">
    <property type="term" value="P:phosphorelay signal transduction system"/>
    <property type="evidence" value="ECO:0007669"/>
    <property type="project" value="InterPro"/>
</dbReference>
<dbReference type="SUPFAM" id="SSF52172">
    <property type="entry name" value="CheY-like"/>
    <property type="match status" value="1"/>
</dbReference>
<dbReference type="PROSITE" id="PS01124">
    <property type="entry name" value="HTH_ARAC_FAMILY_2"/>
    <property type="match status" value="1"/>
</dbReference>
<keyword evidence="5" id="KW-0175">Coiled coil</keyword>
<dbReference type="Pfam" id="PF12833">
    <property type="entry name" value="HTH_18"/>
    <property type="match status" value="1"/>
</dbReference>
<dbReference type="InterPro" id="IPR001789">
    <property type="entry name" value="Sig_transdc_resp-reg_receiver"/>
</dbReference>
<dbReference type="Pfam" id="PF00072">
    <property type="entry name" value="Response_reg"/>
    <property type="match status" value="1"/>
</dbReference>
<dbReference type="PROSITE" id="PS50110">
    <property type="entry name" value="RESPONSE_REGULATORY"/>
    <property type="match status" value="1"/>
</dbReference>
<dbReference type="OrthoDB" id="1699at2"/>
<dbReference type="Proteomes" id="UP000253314">
    <property type="component" value="Unassembled WGS sequence"/>
</dbReference>
<evidence type="ECO:0000256" key="5">
    <source>
        <dbReference type="SAM" id="Coils"/>
    </source>
</evidence>
<evidence type="ECO:0000256" key="2">
    <source>
        <dbReference type="ARBA" id="ARBA00023125"/>
    </source>
</evidence>
<dbReference type="PROSITE" id="PS00041">
    <property type="entry name" value="HTH_ARAC_FAMILY_1"/>
    <property type="match status" value="1"/>
</dbReference>
<feature type="coiled-coil region" evidence="5">
    <location>
        <begin position="109"/>
        <end position="136"/>
    </location>
</feature>
<keyword evidence="2" id="KW-0238">DNA-binding</keyword>
<keyword evidence="4" id="KW-0597">Phosphoprotein</keyword>
<dbReference type="Gene3D" id="1.10.10.60">
    <property type="entry name" value="Homeodomain-like"/>
    <property type="match status" value="2"/>
</dbReference>
<dbReference type="InterPro" id="IPR018060">
    <property type="entry name" value="HTH_AraC"/>
</dbReference>
<dbReference type="Pfam" id="PF17853">
    <property type="entry name" value="GGDEF_2"/>
    <property type="match status" value="1"/>
</dbReference>
<sequence length="518" mass="60154">MHKLVIVDDEKVVIDGLTSAINWKEHQIEIVGTASDGKEAFQCIVDKKPNIVLADIQMPELNGLDLIQKVKNICPDTVFIIISGYTEFDYAKRAIELEAVDYLVKPIGLDDIVSSVKKAANKYEKMQAEKQHHNQIQKYQSELEEKYVLDFILGHKFDHFETYDQFKNCKIVITGFKNSTWKNHIKKSVQEFLECLKTPFKKRGYEAFIYIIEDSIVTMYAHSTQKQGDDSLLVELLSLLQDELKSLPIIGVSNTYNDLSYTNQSYKEAKEAFRIGVYLNQLITNYNDLEKINNTVGNEIIEKIENHFKKKQFDLEKMNQLIDDILNYSIEHMLSPVKSKYLCFKLINYVSEYVNDEFEIEIENISGGKFQLYGELNNLQSIEGMSHWLKNFVNETFNYLNKNKISYKDKLILDVKNYLKNHFGQPIVLDDIAECFHISAAYLSSIFSKKVGMTIFEYITDLRMNKAKELLRTTNYKIHEICNEVGYDNQGYFNQVFKKQIGITPGQYRSKHLLGNES</sequence>
<evidence type="ECO:0000256" key="3">
    <source>
        <dbReference type="ARBA" id="ARBA00023163"/>
    </source>
</evidence>
<dbReference type="PANTHER" id="PTHR43280:SF28">
    <property type="entry name" value="HTH-TYPE TRANSCRIPTIONAL ACTIVATOR RHAS"/>
    <property type="match status" value="1"/>
</dbReference>
<accession>A0A366XYU3</accession>
<proteinExistence type="predicted"/>
<dbReference type="InterPro" id="IPR041522">
    <property type="entry name" value="CdaR_GGDEF"/>
</dbReference>
<keyword evidence="1" id="KW-0805">Transcription regulation</keyword>
<dbReference type="AlphaFoldDB" id="A0A366XYU3"/>
<keyword evidence="9" id="KW-1185">Reference proteome</keyword>
<evidence type="ECO:0000256" key="4">
    <source>
        <dbReference type="PROSITE-ProRule" id="PRU00169"/>
    </source>
</evidence>
<dbReference type="RefSeq" id="WP_113804770.1">
    <property type="nucleotide sequence ID" value="NZ_QOCW01000003.1"/>
</dbReference>
<evidence type="ECO:0000313" key="8">
    <source>
        <dbReference type="EMBL" id="RBW70776.1"/>
    </source>
</evidence>
<dbReference type="EMBL" id="QOCW01000003">
    <property type="protein sequence ID" value="RBW70776.1"/>
    <property type="molecule type" value="Genomic_DNA"/>
</dbReference>
<dbReference type="Gene3D" id="3.40.50.2300">
    <property type="match status" value="1"/>
</dbReference>
<feature type="domain" description="HTH araC/xylS-type" evidence="6">
    <location>
        <begin position="413"/>
        <end position="511"/>
    </location>
</feature>
<comment type="caution">
    <text evidence="8">The sequence shown here is derived from an EMBL/GenBank/DDBJ whole genome shotgun (WGS) entry which is preliminary data.</text>
</comment>
<gene>
    <name evidence="8" type="ORF">DS031_04670</name>
</gene>
<evidence type="ECO:0000313" key="9">
    <source>
        <dbReference type="Proteomes" id="UP000253314"/>
    </source>
</evidence>
<dbReference type="SMART" id="SM00342">
    <property type="entry name" value="HTH_ARAC"/>
    <property type="match status" value="1"/>
</dbReference>
<dbReference type="SMART" id="SM00448">
    <property type="entry name" value="REC"/>
    <property type="match status" value="1"/>
</dbReference>
<feature type="domain" description="Response regulatory" evidence="7">
    <location>
        <begin position="3"/>
        <end position="120"/>
    </location>
</feature>
<dbReference type="InterPro" id="IPR009057">
    <property type="entry name" value="Homeodomain-like_sf"/>
</dbReference>
<dbReference type="InterPro" id="IPR020449">
    <property type="entry name" value="Tscrpt_reg_AraC-type_HTH"/>
</dbReference>
<evidence type="ECO:0000259" key="6">
    <source>
        <dbReference type="PROSITE" id="PS01124"/>
    </source>
</evidence>
<dbReference type="GO" id="GO:0003700">
    <property type="term" value="F:DNA-binding transcription factor activity"/>
    <property type="evidence" value="ECO:0007669"/>
    <property type="project" value="InterPro"/>
</dbReference>
<evidence type="ECO:0008006" key="10">
    <source>
        <dbReference type="Google" id="ProtNLM"/>
    </source>
</evidence>
<dbReference type="CDD" id="cd17536">
    <property type="entry name" value="REC_YesN-like"/>
    <property type="match status" value="1"/>
</dbReference>
<dbReference type="SUPFAM" id="SSF46689">
    <property type="entry name" value="Homeodomain-like"/>
    <property type="match status" value="2"/>
</dbReference>
<evidence type="ECO:0000256" key="1">
    <source>
        <dbReference type="ARBA" id="ARBA00023015"/>
    </source>
</evidence>
<dbReference type="InterPro" id="IPR011006">
    <property type="entry name" value="CheY-like_superfamily"/>
</dbReference>
<keyword evidence="3" id="KW-0804">Transcription</keyword>
<dbReference type="InterPro" id="IPR018062">
    <property type="entry name" value="HTH_AraC-typ_CS"/>
</dbReference>
<evidence type="ECO:0000259" key="7">
    <source>
        <dbReference type="PROSITE" id="PS50110"/>
    </source>
</evidence>
<reference evidence="8 9" key="1">
    <citation type="submission" date="2018-07" db="EMBL/GenBank/DDBJ databases">
        <title>Lottiidibacillus patelloidae gen. nov., sp. nov., isolated from the intestinal tract of a marine limpet and the reclassification of B. taeanensis BH030017T, B. algicola KMM 3737T and B. hwajinpoensis SW-72T as genus Lottiidibacillus.</title>
        <authorList>
            <person name="Liu R."/>
            <person name="Huang Z."/>
        </authorList>
    </citation>
    <scope>NUCLEOTIDE SEQUENCE [LARGE SCALE GENOMIC DNA]</scope>
    <source>
        <strain evidence="8 9">BH030017</strain>
    </source>
</reference>
<protein>
    <recommendedName>
        <fullName evidence="10">DNA-binding response regulator</fullName>
    </recommendedName>
</protein>
<organism evidence="8 9">
    <name type="scientific">Bacillus taeanensis</name>
    <dbReference type="NCBI Taxonomy" id="273032"/>
    <lineage>
        <taxon>Bacteria</taxon>
        <taxon>Bacillati</taxon>
        <taxon>Bacillota</taxon>
        <taxon>Bacilli</taxon>
        <taxon>Bacillales</taxon>
        <taxon>Bacillaceae</taxon>
        <taxon>Bacillus</taxon>
    </lineage>
</organism>
<dbReference type="PANTHER" id="PTHR43280">
    <property type="entry name" value="ARAC-FAMILY TRANSCRIPTIONAL REGULATOR"/>
    <property type="match status" value="1"/>
</dbReference>
<name>A0A366XYU3_9BACI</name>